<dbReference type="OrthoDB" id="6355718at2759"/>
<reference evidence="2 3" key="1">
    <citation type="journal article" date="2015" name="Nat. Commun.">
        <title>Lucilia cuprina genome unlocks parasitic fly biology to underpin future interventions.</title>
        <authorList>
            <person name="Anstead C.A."/>
            <person name="Korhonen P.K."/>
            <person name="Young N.D."/>
            <person name="Hall R.S."/>
            <person name="Jex A.R."/>
            <person name="Murali S.C."/>
            <person name="Hughes D.S."/>
            <person name="Lee S.F."/>
            <person name="Perry T."/>
            <person name="Stroehlein A.J."/>
            <person name="Ansell B.R."/>
            <person name="Breugelmans B."/>
            <person name="Hofmann A."/>
            <person name="Qu J."/>
            <person name="Dugan S."/>
            <person name="Lee S.L."/>
            <person name="Chao H."/>
            <person name="Dinh H."/>
            <person name="Han Y."/>
            <person name="Doddapaneni H.V."/>
            <person name="Worley K.C."/>
            <person name="Muzny D.M."/>
            <person name="Ioannidis P."/>
            <person name="Waterhouse R.M."/>
            <person name="Zdobnov E.M."/>
            <person name="James P.J."/>
            <person name="Bagnall N.H."/>
            <person name="Kotze A.C."/>
            <person name="Gibbs R.A."/>
            <person name="Richards S."/>
            <person name="Batterham P."/>
            <person name="Gasser R.B."/>
        </authorList>
    </citation>
    <scope>NUCLEOTIDE SEQUENCE [LARGE SCALE GENOMIC DNA]</scope>
    <source>
        <strain evidence="2 3">LS</strain>
        <tissue evidence="2">Full body</tissue>
    </source>
</reference>
<proteinExistence type="predicted"/>
<dbReference type="InterPro" id="IPR005055">
    <property type="entry name" value="A10/PebIII"/>
</dbReference>
<organism evidence="2 3">
    <name type="scientific">Lucilia cuprina</name>
    <name type="common">Green bottle fly</name>
    <name type="synonym">Australian sheep blowfly</name>
    <dbReference type="NCBI Taxonomy" id="7375"/>
    <lineage>
        <taxon>Eukaryota</taxon>
        <taxon>Metazoa</taxon>
        <taxon>Ecdysozoa</taxon>
        <taxon>Arthropoda</taxon>
        <taxon>Hexapoda</taxon>
        <taxon>Insecta</taxon>
        <taxon>Pterygota</taxon>
        <taxon>Neoptera</taxon>
        <taxon>Endopterygota</taxon>
        <taxon>Diptera</taxon>
        <taxon>Brachycera</taxon>
        <taxon>Muscomorpha</taxon>
        <taxon>Oestroidea</taxon>
        <taxon>Calliphoridae</taxon>
        <taxon>Luciliinae</taxon>
        <taxon>Lucilia</taxon>
    </lineage>
</organism>
<gene>
    <name evidence="2" type="ORF">FF38_12906</name>
</gene>
<accession>A0A0L0BQC4</accession>
<keyword evidence="3" id="KW-1185">Reference proteome</keyword>
<dbReference type="SUPFAM" id="SSF100910">
    <property type="entry name" value="Chemosensory protein Csp2"/>
    <property type="match status" value="2"/>
</dbReference>
<evidence type="ECO:0000256" key="1">
    <source>
        <dbReference type="SAM" id="SignalP"/>
    </source>
</evidence>
<dbReference type="PANTHER" id="PTHR11257">
    <property type="entry name" value="CHEMOSENSORY PROTEIN-RELATED"/>
    <property type="match status" value="1"/>
</dbReference>
<dbReference type="AlphaFoldDB" id="A0A0L0BQC4"/>
<dbReference type="InterPro" id="IPR036682">
    <property type="entry name" value="OS_D_A10/PebIII_sf"/>
</dbReference>
<protein>
    <recommendedName>
        <fullName evidence="4">Chemosensory protein</fullName>
    </recommendedName>
</protein>
<keyword evidence="1" id="KW-0732">Signal</keyword>
<evidence type="ECO:0000313" key="2">
    <source>
        <dbReference type="EMBL" id="KNC22290.1"/>
    </source>
</evidence>
<evidence type="ECO:0008006" key="4">
    <source>
        <dbReference type="Google" id="ProtNLM"/>
    </source>
</evidence>
<feature type="chain" id="PRO_5005535033" description="Chemosensory protein" evidence="1">
    <location>
        <begin position="26"/>
        <end position="131"/>
    </location>
</feature>
<feature type="signal peptide" evidence="1">
    <location>
        <begin position="1"/>
        <end position="25"/>
    </location>
</feature>
<dbReference type="Gene3D" id="1.10.2080.10">
    <property type="entry name" value="Insect odorant-binding protein A10/Ejaculatory bulb-specific protein 3"/>
    <property type="match status" value="1"/>
</dbReference>
<dbReference type="Proteomes" id="UP000037069">
    <property type="component" value="Unassembled WGS sequence"/>
</dbReference>
<dbReference type="PANTHER" id="PTHR11257:SF8">
    <property type="entry name" value="GEO08457P1"/>
    <property type="match status" value="1"/>
</dbReference>
<dbReference type="Pfam" id="PF03392">
    <property type="entry name" value="OS-D"/>
    <property type="match status" value="1"/>
</dbReference>
<dbReference type="EMBL" id="JRES01001518">
    <property type="protein sequence ID" value="KNC22290.1"/>
    <property type="molecule type" value="Genomic_DNA"/>
</dbReference>
<comment type="caution">
    <text evidence="2">The sequence shown here is derived from an EMBL/GenBank/DDBJ whole genome shotgun (WGS) entry which is preliminary data.</text>
</comment>
<sequence length="131" mass="15122">MKPIMSRVVMSFMIYLFFAAVVVNCDEKNINKLLNNQVIVSRQIMCVLEKSPCDQLGRQLKGLDRRSLKILLMMLTGHISIRAFVTALPEVIVRNCRNCSPQQAQNAQKLTTFLQTKYPDVWAMLLRKYKT</sequence>
<name>A0A0L0BQC4_LUCCU</name>
<evidence type="ECO:0000313" key="3">
    <source>
        <dbReference type="Proteomes" id="UP000037069"/>
    </source>
</evidence>
<dbReference type="OMA" id="IMSRVVM"/>